<protein>
    <submittedName>
        <fullName evidence="4">Unannotated protein</fullName>
    </submittedName>
</protein>
<dbReference type="InterPro" id="IPR011762">
    <property type="entry name" value="COA_CT_N"/>
</dbReference>
<feature type="domain" description="CoA carboxyltransferase N-terminal" evidence="2">
    <location>
        <begin position="1"/>
        <end position="197"/>
    </location>
</feature>
<organism evidence="4">
    <name type="scientific">freshwater metagenome</name>
    <dbReference type="NCBI Taxonomy" id="449393"/>
    <lineage>
        <taxon>unclassified sequences</taxon>
        <taxon>metagenomes</taxon>
        <taxon>ecological metagenomes</taxon>
    </lineage>
</organism>
<dbReference type="PANTHER" id="PTHR43842">
    <property type="entry name" value="PROPIONYL-COA CARBOXYLASE BETA CHAIN"/>
    <property type="match status" value="1"/>
</dbReference>
<dbReference type="PROSITE" id="PS50980">
    <property type="entry name" value="COA_CT_NTER"/>
    <property type="match status" value="1"/>
</dbReference>
<evidence type="ECO:0000313" key="4">
    <source>
        <dbReference type="EMBL" id="CAB4760032.1"/>
    </source>
</evidence>
<gene>
    <name evidence="4" type="ORF">UFOPK2806_01587</name>
</gene>
<sequence length="448" mass="47717">MSFPIGLRSGAPGPARAYVGDLDGRRVVTVGIDGSVKLGALSSSASMTIAEAAEAARAQRLPLIMEIASSGADLVEGISALHGWGVAARAITTCSGVVPIIAIVDGPAVSGPALLLGVADWVIMTERSYAFVSGPTMVAEFTGVFIDNDELGGAETHARQSGLPAVVVTDIDAARAEAARLLAYLPDHCDDEPPRWPTDDPPDRQVPEAGALIPPTSTGSYDVRKVIEALADDGEYMELRARWAANVVTVFATVDGRPVGIVANQPMALAGTLDIPASQKAARFVAFCDAFNLPIITLVDTPGFYPGKDLEWRGMIRHGAQLVFAYGRATVPRICVILRKSYGGAYIVMDSKKMGNDLCLAWPWAELAVMGAGQAAAILQRRATPEEKAEFERDYAERLLNPYVAAERGFVDAVINPAETRSIIANALTVLQDKRERLQSRKHDNTPL</sequence>
<dbReference type="PROSITE" id="PS50989">
    <property type="entry name" value="COA_CT_CTER"/>
    <property type="match status" value="1"/>
</dbReference>
<evidence type="ECO:0000259" key="3">
    <source>
        <dbReference type="PROSITE" id="PS50989"/>
    </source>
</evidence>
<dbReference type="GO" id="GO:0009317">
    <property type="term" value="C:acetyl-CoA carboxylase complex"/>
    <property type="evidence" value="ECO:0007669"/>
    <property type="project" value="TreeGrafter"/>
</dbReference>
<feature type="region of interest" description="Disordered" evidence="1">
    <location>
        <begin position="190"/>
        <end position="217"/>
    </location>
</feature>
<dbReference type="Gene3D" id="3.90.226.10">
    <property type="entry name" value="2-enoyl-CoA Hydratase, Chain A, domain 1"/>
    <property type="match status" value="2"/>
</dbReference>
<dbReference type="InterPro" id="IPR029045">
    <property type="entry name" value="ClpP/crotonase-like_dom_sf"/>
</dbReference>
<dbReference type="InterPro" id="IPR034733">
    <property type="entry name" value="AcCoA_carboxyl_beta"/>
</dbReference>
<feature type="compositionally biased region" description="Basic and acidic residues" evidence="1">
    <location>
        <begin position="190"/>
        <end position="206"/>
    </location>
</feature>
<dbReference type="PANTHER" id="PTHR43842:SF2">
    <property type="entry name" value="PROPIONYL-COA CARBOXYLASE BETA CHAIN, MITOCHONDRIAL"/>
    <property type="match status" value="1"/>
</dbReference>
<accession>A0A6J6UJU3</accession>
<dbReference type="InterPro" id="IPR051047">
    <property type="entry name" value="AccD/PCCB"/>
</dbReference>
<reference evidence="4" key="1">
    <citation type="submission" date="2020-05" db="EMBL/GenBank/DDBJ databases">
        <authorList>
            <person name="Chiriac C."/>
            <person name="Salcher M."/>
            <person name="Ghai R."/>
            <person name="Kavagutti S V."/>
        </authorList>
    </citation>
    <scope>NUCLEOTIDE SEQUENCE</scope>
</reference>
<dbReference type="EMBL" id="CAEZYY010000022">
    <property type="protein sequence ID" value="CAB4760032.1"/>
    <property type="molecule type" value="Genomic_DNA"/>
</dbReference>
<evidence type="ECO:0000256" key="1">
    <source>
        <dbReference type="SAM" id="MobiDB-lite"/>
    </source>
</evidence>
<dbReference type="AlphaFoldDB" id="A0A6J6UJU3"/>
<evidence type="ECO:0000259" key="2">
    <source>
        <dbReference type="PROSITE" id="PS50980"/>
    </source>
</evidence>
<dbReference type="SUPFAM" id="SSF52096">
    <property type="entry name" value="ClpP/crotonase"/>
    <property type="match status" value="2"/>
</dbReference>
<proteinExistence type="predicted"/>
<dbReference type="GO" id="GO:0004658">
    <property type="term" value="F:propionyl-CoA carboxylase activity"/>
    <property type="evidence" value="ECO:0007669"/>
    <property type="project" value="TreeGrafter"/>
</dbReference>
<name>A0A6J6UJU3_9ZZZZ</name>
<dbReference type="InterPro" id="IPR011763">
    <property type="entry name" value="COA_CT_C"/>
</dbReference>
<dbReference type="Pfam" id="PF01039">
    <property type="entry name" value="Carboxyl_trans"/>
    <property type="match status" value="1"/>
</dbReference>
<feature type="domain" description="CoA carboxyltransferase C-terminal" evidence="3">
    <location>
        <begin position="201"/>
        <end position="444"/>
    </location>
</feature>